<dbReference type="HAMAP" id="MF_00772">
    <property type="entry name" value="OGT"/>
    <property type="match status" value="1"/>
</dbReference>
<comment type="catalytic activity">
    <reaction evidence="8 9">
        <text>a 6-O-methyl-2'-deoxyguanosine in DNA + L-cysteinyl-[protein] = S-methyl-L-cysteinyl-[protein] + a 2'-deoxyguanosine in DNA</text>
        <dbReference type="Rhea" id="RHEA:24000"/>
        <dbReference type="Rhea" id="RHEA-COMP:10131"/>
        <dbReference type="Rhea" id="RHEA-COMP:10132"/>
        <dbReference type="Rhea" id="RHEA-COMP:11367"/>
        <dbReference type="Rhea" id="RHEA-COMP:11368"/>
        <dbReference type="ChEBI" id="CHEBI:29950"/>
        <dbReference type="ChEBI" id="CHEBI:82612"/>
        <dbReference type="ChEBI" id="CHEBI:85445"/>
        <dbReference type="ChEBI" id="CHEBI:85448"/>
        <dbReference type="EC" id="2.1.1.63"/>
    </reaction>
</comment>
<dbReference type="Gene3D" id="3.30.160.70">
    <property type="entry name" value="Methylated DNA-protein cysteine methyltransferase domain"/>
    <property type="match status" value="1"/>
</dbReference>
<comment type="subcellular location">
    <subcellularLocation>
        <location evidence="9">Cytoplasm</location>
    </subcellularLocation>
</comment>
<evidence type="ECO:0000256" key="5">
    <source>
        <dbReference type="ARBA" id="ARBA00022679"/>
    </source>
</evidence>
<dbReference type="GO" id="GO:0005737">
    <property type="term" value="C:cytoplasm"/>
    <property type="evidence" value="ECO:0007669"/>
    <property type="project" value="UniProtKB-SubCell"/>
</dbReference>
<dbReference type="EMBL" id="FNTV01000001">
    <property type="protein sequence ID" value="SEE88631.1"/>
    <property type="molecule type" value="Genomic_DNA"/>
</dbReference>
<dbReference type="InterPro" id="IPR036631">
    <property type="entry name" value="MGMT_N_sf"/>
</dbReference>
<dbReference type="Gene3D" id="1.10.10.10">
    <property type="entry name" value="Winged helix-like DNA-binding domain superfamily/Winged helix DNA-binding domain"/>
    <property type="match status" value="1"/>
</dbReference>
<dbReference type="PANTHER" id="PTHR10815:SF5">
    <property type="entry name" value="METHYLATED-DNA--PROTEIN-CYSTEINE METHYLTRANSFERASE"/>
    <property type="match status" value="1"/>
</dbReference>
<comment type="miscellaneous">
    <text evidence="9">This enzyme catalyzes only one turnover and therefore is not strictly catalytic. According to one definition, an enzyme is a biocatalyst that acts repeatedly and over many reaction cycles.</text>
</comment>
<dbReference type="GO" id="GO:0003908">
    <property type="term" value="F:methylated-DNA-[protein]-cysteine S-methyltransferase activity"/>
    <property type="evidence" value="ECO:0007669"/>
    <property type="project" value="UniProtKB-UniRule"/>
</dbReference>
<evidence type="ECO:0000256" key="6">
    <source>
        <dbReference type="ARBA" id="ARBA00022763"/>
    </source>
</evidence>
<evidence type="ECO:0000256" key="8">
    <source>
        <dbReference type="ARBA" id="ARBA00049348"/>
    </source>
</evidence>
<evidence type="ECO:0000256" key="7">
    <source>
        <dbReference type="ARBA" id="ARBA00023204"/>
    </source>
</evidence>
<evidence type="ECO:0000259" key="10">
    <source>
        <dbReference type="Pfam" id="PF01035"/>
    </source>
</evidence>
<comment type="function">
    <text evidence="9">Involved in the cellular defense against the biological effects of O6-methylguanine (O6-MeG) and O4-methylthymine (O4-MeT) in DNA. Repairs the methylated nucleobase in DNA by stoichiometrically transferring the methyl group to a cysteine residue in the enzyme. This is a suicide reaction: the enzyme is irreversibly inactivated.</text>
</comment>
<protein>
    <recommendedName>
        <fullName evidence="9">Methylated-DNA--protein-cysteine methyltransferase</fullName>
        <ecNumber evidence="9">2.1.1.63</ecNumber>
    </recommendedName>
    <alternativeName>
        <fullName evidence="9">6-O-methylguanine-DNA methyltransferase</fullName>
        <shortName evidence="9">MGMT</shortName>
    </alternativeName>
    <alternativeName>
        <fullName evidence="9">O-6-methylguanine-DNA-alkyltransferase</fullName>
    </alternativeName>
</protein>
<dbReference type="CDD" id="cd06445">
    <property type="entry name" value="ATase"/>
    <property type="match status" value="1"/>
</dbReference>
<evidence type="ECO:0000256" key="9">
    <source>
        <dbReference type="HAMAP-Rule" id="MF_00772"/>
    </source>
</evidence>
<dbReference type="GO" id="GO:0006307">
    <property type="term" value="P:DNA alkylation repair"/>
    <property type="evidence" value="ECO:0007669"/>
    <property type="project" value="UniProtKB-UniRule"/>
</dbReference>
<feature type="domain" description="Methylated-DNA-[protein]-cysteine S-methyltransferase DNA binding" evidence="10">
    <location>
        <begin position="123"/>
        <end position="201"/>
    </location>
</feature>
<keyword evidence="7 9" id="KW-0234">DNA repair</keyword>
<comment type="catalytic activity">
    <reaction evidence="1 9">
        <text>a 4-O-methyl-thymidine in DNA + L-cysteinyl-[protein] = a thymidine in DNA + S-methyl-L-cysteinyl-[protein]</text>
        <dbReference type="Rhea" id="RHEA:53428"/>
        <dbReference type="Rhea" id="RHEA-COMP:10131"/>
        <dbReference type="Rhea" id="RHEA-COMP:10132"/>
        <dbReference type="Rhea" id="RHEA-COMP:13555"/>
        <dbReference type="Rhea" id="RHEA-COMP:13556"/>
        <dbReference type="ChEBI" id="CHEBI:29950"/>
        <dbReference type="ChEBI" id="CHEBI:82612"/>
        <dbReference type="ChEBI" id="CHEBI:137386"/>
        <dbReference type="ChEBI" id="CHEBI:137387"/>
        <dbReference type="EC" id="2.1.1.63"/>
    </reaction>
</comment>
<dbReference type="EC" id="2.1.1.63" evidence="9"/>
<dbReference type="SUPFAM" id="SSF53155">
    <property type="entry name" value="Methylated DNA-protein cysteine methyltransferase domain"/>
    <property type="match status" value="1"/>
</dbReference>
<evidence type="ECO:0000313" key="13">
    <source>
        <dbReference type="Proteomes" id="UP000182725"/>
    </source>
</evidence>
<dbReference type="Proteomes" id="UP000182725">
    <property type="component" value="Unassembled WGS sequence"/>
</dbReference>
<dbReference type="GO" id="GO:0032259">
    <property type="term" value="P:methylation"/>
    <property type="evidence" value="ECO:0007669"/>
    <property type="project" value="UniProtKB-KW"/>
</dbReference>
<reference evidence="12 13" key="1">
    <citation type="submission" date="2016-10" db="EMBL/GenBank/DDBJ databases">
        <authorList>
            <person name="de Groot N.N."/>
        </authorList>
    </citation>
    <scope>NUCLEOTIDE SEQUENCE [LARGE SCALE GENOMIC DNA]</scope>
    <source>
        <strain evidence="12 13">DSM 22274</strain>
    </source>
</reference>
<evidence type="ECO:0000256" key="4">
    <source>
        <dbReference type="ARBA" id="ARBA00022603"/>
    </source>
</evidence>
<accession>A0A1H5MIX8</accession>
<dbReference type="Pfam" id="PF02870">
    <property type="entry name" value="Methyltransf_1N"/>
    <property type="match status" value="1"/>
</dbReference>
<name>A0A1H5MIX8_9MICC</name>
<dbReference type="AlphaFoldDB" id="A0A1H5MIX8"/>
<dbReference type="FunFam" id="1.10.10.10:FF:000214">
    <property type="entry name" value="Methylated-DNA--protein-cysteine methyltransferase"/>
    <property type="match status" value="1"/>
</dbReference>
<dbReference type="Pfam" id="PF01035">
    <property type="entry name" value="DNA_binding_1"/>
    <property type="match status" value="1"/>
</dbReference>
<feature type="active site" description="Nucleophile; methyl group acceptor" evidence="9">
    <location>
        <position position="173"/>
    </location>
</feature>
<dbReference type="InterPro" id="IPR036388">
    <property type="entry name" value="WH-like_DNA-bd_sf"/>
</dbReference>
<keyword evidence="6 9" id="KW-0227">DNA damage</keyword>
<evidence type="ECO:0000259" key="11">
    <source>
        <dbReference type="Pfam" id="PF02870"/>
    </source>
</evidence>
<gene>
    <name evidence="12" type="ORF">SAMN04489740_2940</name>
</gene>
<organism evidence="12 13">
    <name type="scientific">Arthrobacter alpinus</name>
    <dbReference type="NCBI Taxonomy" id="656366"/>
    <lineage>
        <taxon>Bacteria</taxon>
        <taxon>Bacillati</taxon>
        <taxon>Actinomycetota</taxon>
        <taxon>Actinomycetes</taxon>
        <taxon>Micrococcales</taxon>
        <taxon>Micrococcaceae</taxon>
        <taxon>Arthrobacter</taxon>
    </lineage>
</organism>
<proteinExistence type="inferred from homology"/>
<comment type="similarity">
    <text evidence="2 9">Belongs to the MGMT family.</text>
</comment>
<dbReference type="InterPro" id="IPR036217">
    <property type="entry name" value="MethylDNA_cys_MeTrfase_DNAb"/>
</dbReference>
<dbReference type="PROSITE" id="PS00374">
    <property type="entry name" value="MGMT"/>
    <property type="match status" value="1"/>
</dbReference>
<dbReference type="SUPFAM" id="SSF46767">
    <property type="entry name" value="Methylated DNA-protein cysteine methyltransferase, C-terminal domain"/>
    <property type="match status" value="1"/>
</dbReference>
<dbReference type="InterPro" id="IPR001497">
    <property type="entry name" value="MethylDNA_cys_MeTrfase_AS"/>
</dbReference>
<evidence type="ECO:0000256" key="1">
    <source>
        <dbReference type="ARBA" id="ARBA00001286"/>
    </source>
</evidence>
<dbReference type="InterPro" id="IPR023546">
    <property type="entry name" value="MGMT"/>
</dbReference>
<evidence type="ECO:0000256" key="3">
    <source>
        <dbReference type="ARBA" id="ARBA00022490"/>
    </source>
</evidence>
<keyword evidence="5 9" id="KW-0808">Transferase</keyword>
<dbReference type="InterPro" id="IPR014048">
    <property type="entry name" value="MethylDNA_cys_MeTrfase_DNA-bd"/>
</dbReference>
<keyword evidence="4 9" id="KW-0489">Methyltransferase</keyword>
<dbReference type="PANTHER" id="PTHR10815">
    <property type="entry name" value="METHYLATED-DNA--PROTEIN-CYSTEINE METHYLTRANSFERASE"/>
    <property type="match status" value="1"/>
</dbReference>
<keyword evidence="3 9" id="KW-0963">Cytoplasm</keyword>
<evidence type="ECO:0000313" key="12">
    <source>
        <dbReference type="EMBL" id="SEE88631.1"/>
    </source>
</evidence>
<dbReference type="InterPro" id="IPR008332">
    <property type="entry name" value="MethylG_MeTrfase_N"/>
</dbReference>
<feature type="domain" description="Methylguanine DNA methyltransferase ribonuclease-like" evidence="11">
    <location>
        <begin position="42"/>
        <end position="117"/>
    </location>
</feature>
<sequence>MVEHTIPTELAPVAPADPEALNRLGGALLAAATSGGLLDIGYRVVDSPLGQLLLAGTEAGLVRVAFATEGHDLVLEQLATTIGPRILRAPSRLDRAAIELEEYFAGRRTDFDLALDLRLATGFRREVLDHLPTIGYGHTASYAAVAAMTSSPRAVRAVGTACARNPLPLVLPCHRVVKSDGSQGAYLGGVEAKALLLALESGPK</sequence>
<dbReference type="NCBIfam" id="TIGR00589">
    <property type="entry name" value="ogt"/>
    <property type="match status" value="1"/>
</dbReference>
<evidence type="ECO:0000256" key="2">
    <source>
        <dbReference type="ARBA" id="ARBA00008711"/>
    </source>
</evidence>